<keyword evidence="6" id="KW-0762">Sugar transport</keyword>
<dbReference type="InterPro" id="IPR050360">
    <property type="entry name" value="MFS_Sugar_Transporters"/>
</dbReference>
<dbReference type="GO" id="GO:0016020">
    <property type="term" value="C:membrane"/>
    <property type="evidence" value="ECO:0007669"/>
    <property type="project" value="UniProtKB-SubCell"/>
</dbReference>
<sequence>MAISTFLSSVPGVVMRSAIWLSTQSPRWLVEKEPYEKAKVVRERLHGNCLNGDFIQLEFREIIDTIKAEKQVAVSSWKEMIPRACWRRRLTLGMCAQAFGQLFGITVINYYGPQIYSILETDTGTSLKIIGISGSLSIVYCVVGLWLLGRIKPLVVSSSGMADAFLVNSVLSKLYVLADNPSSNSNALRAMVAMNFIFSLFFTMIGIISWVYPADIFPVEIRARGNCLSMVTNRSLNLVFSQSAPIALESLGFGFFFFAWNLVTAVCYILFFPESRNRTPEQMDKLFGDK</sequence>
<keyword evidence="6" id="KW-0813">Transport</keyword>
<feature type="transmembrane region" description="Helical" evidence="5">
    <location>
        <begin position="251"/>
        <end position="272"/>
    </location>
</feature>
<accession>A0AB74CN83</accession>
<dbReference type="EMBL" id="QQZZ01000032">
    <property type="protein sequence ID" value="RMZ47317.1"/>
    <property type="molecule type" value="Genomic_DNA"/>
</dbReference>
<gene>
    <name evidence="6" type="ORF">CA14_001839</name>
</gene>
<name>A0AB74CN83_ASPFL</name>
<dbReference type="AlphaFoldDB" id="A0AB74CN83"/>
<evidence type="ECO:0000313" key="7">
    <source>
        <dbReference type="Proteomes" id="UP000275480"/>
    </source>
</evidence>
<feature type="transmembrane region" description="Helical" evidence="5">
    <location>
        <begin position="90"/>
        <end position="109"/>
    </location>
</feature>
<protein>
    <submittedName>
        <fullName evidence="6">Sugar transporter</fullName>
    </submittedName>
</protein>
<dbReference type="Gene3D" id="1.20.1250.20">
    <property type="entry name" value="MFS general substrate transporter like domains"/>
    <property type="match status" value="1"/>
</dbReference>
<organism evidence="6 7">
    <name type="scientific">Aspergillus flavus</name>
    <dbReference type="NCBI Taxonomy" id="5059"/>
    <lineage>
        <taxon>Eukaryota</taxon>
        <taxon>Fungi</taxon>
        <taxon>Dikarya</taxon>
        <taxon>Ascomycota</taxon>
        <taxon>Pezizomycotina</taxon>
        <taxon>Eurotiomycetes</taxon>
        <taxon>Eurotiomycetidae</taxon>
        <taxon>Eurotiales</taxon>
        <taxon>Aspergillaceae</taxon>
        <taxon>Aspergillus</taxon>
        <taxon>Aspergillus subgen. Circumdati</taxon>
    </lineage>
</organism>
<dbReference type="GO" id="GO:0005351">
    <property type="term" value="F:carbohydrate:proton symporter activity"/>
    <property type="evidence" value="ECO:0007669"/>
    <property type="project" value="TreeGrafter"/>
</dbReference>
<comment type="caution">
    <text evidence="6">The sequence shown here is derived from an EMBL/GenBank/DDBJ whole genome shotgun (WGS) entry which is preliminary data.</text>
</comment>
<evidence type="ECO:0000256" key="4">
    <source>
        <dbReference type="ARBA" id="ARBA00023136"/>
    </source>
</evidence>
<evidence type="ECO:0000313" key="6">
    <source>
        <dbReference type="EMBL" id="RMZ47317.1"/>
    </source>
</evidence>
<dbReference type="Proteomes" id="UP000275480">
    <property type="component" value="Unassembled WGS sequence"/>
</dbReference>
<dbReference type="InterPro" id="IPR005828">
    <property type="entry name" value="MFS_sugar_transport-like"/>
</dbReference>
<keyword evidence="2 5" id="KW-0812">Transmembrane</keyword>
<comment type="subcellular location">
    <subcellularLocation>
        <location evidence="1">Membrane</location>
        <topology evidence="1">Multi-pass membrane protein</topology>
    </subcellularLocation>
</comment>
<keyword evidence="4 5" id="KW-0472">Membrane</keyword>
<feature type="transmembrane region" description="Helical" evidence="5">
    <location>
        <begin position="192"/>
        <end position="212"/>
    </location>
</feature>
<dbReference type="SUPFAM" id="SSF103473">
    <property type="entry name" value="MFS general substrate transporter"/>
    <property type="match status" value="1"/>
</dbReference>
<evidence type="ECO:0000256" key="3">
    <source>
        <dbReference type="ARBA" id="ARBA00022989"/>
    </source>
</evidence>
<evidence type="ECO:0000256" key="5">
    <source>
        <dbReference type="SAM" id="Phobius"/>
    </source>
</evidence>
<keyword evidence="3 5" id="KW-1133">Transmembrane helix</keyword>
<reference evidence="6 7" key="1">
    <citation type="submission" date="2018-07" db="EMBL/GenBank/DDBJ databases">
        <title>Identification of spontaneous genetic mutation associated with occurrence of a yellow conidial color mutant of Aspergillus flavus.</title>
        <authorList>
            <person name="Chang P.-K."/>
            <person name="Mack B.M."/>
            <person name="Scharfenstein L."/>
            <person name="Gilbert M.K."/>
        </authorList>
    </citation>
    <scope>NUCLEOTIDE SEQUENCE [LARGE SCALE GENOMIC DNA]</scope>
    <source>
        <strain evidence="6 7">CA14</strain>
    </source>
</reference>
<dbReference type="Pfam" id="PF00083">
    <property type="entry name" value="Sugar_tr"/>
    <property type="match status" value="1"/>
</dbReference>
<dbReference type="InterPro" id="IPR036259">
    <property type="entry name" value="MFS_trans_sf"/>
</dbReference>
<dbReference type="PANTHER" id="PTHR48022">
    <property type="entry name" value="PLASTIDIC GLUCOSE TRANSPORTER 4"/>
    <property type="match status" value="1"/>
</dbReference>
<evidence type="ECO:0000256" key="2">
    <source>
        <dbReference type="ARBA" id="ARBA00022692"/>
    </source>
</evidence>
<feature type="transmembrane region" description="Helical" evidence="5">
    <location>
        <begin position="129"/>
        <end position="148"/>
    </location>
</feature>
<dbReference type="PANTHER" id="PTHR48022:SF9">
    <property type="entry name" value="MAJOR FACILITATOR SUPERFAMILY (MFS) PROFILE DOMAIN-CONTAINING PROTEIN"/>
    <property type="match status" value="1"/>
</dbReference>
<proteinExistence type="predicted"/>
<evidence type="ECO:0000256" key="1">
    <source>
        <dbReference type="ARBA" id="ARBA00004141"/>
    </source>
</evidence>